<feature type="compositionally biased region" description="Basic and acidic residues" evidence="1">
    <location>
        <begin position="218"/>
        <end position="228"/>
    </location>
</feature>
<accession>A0A419I5Y2</accession>
<proteinExistence type="predicted"/>
<dbReference type="Proteomes" id="UP000285112">
    <property type="component" value="Unassembled WGS sequence"/>
</dbReference>
<organism evidence="2 3">
    <name type="scientific">Amycolatopsis panacis</name>
    <dbReference type="NCBI Taxonomy" id="2340917"/>
    <lineage>
        <taxon>Bacteria</taxon>
        <taxon>Bacillati</taxon>
        <taxon>Actinomycetota</taxon>
        <taxon>Actinomycetes</taxon>
        <taxon>Pseudonocardiales</taxon>
        <taxon>Pseudonocardiaceae</taxon>
        <taxon>Amycolatopsis</taxon>
    </lineage>
</organism>
<reference evidence="2 3" key="1">
    <citation type="submission" date="2018-09" db="EMBL/GenBank/DDBJ databases">
        <title>YIM PH 21725 draft genome.</title>
        <authorList>
            <person name="Miao C."/>
        </authorList>
    </citation>
    <scope>NUCLEOTIDE SEQUENCE [LARGE SCALE GENOMIC DNA]</scope>
    <source>
        <strain evidence="3">YIM PH21725</strain>
    </source>
</reference>
<keyword evidence="3" id="KW-1185">Reference proteome</keyword>
<gene>
    <name evidence="2" type="ORF">D5S19_11835</name>
</gene>
<dbReference type="EMBL" id="QZFV01000074">
    <property type="protein sequence ID" value="RJQ86205.1"/>
    <property type="molecule type" value="Genomic_DNA"/>
</dbReference>
<sequence>MLYTVEFHADTMFDTMQLRRVGDELEEMVGRQPKLAAAVLRRMLRVIGIESVKVLRDESDEYVELSLEWRPDNLATTPASCFVRDRSGSEGGYVQVRVEPLAGEVYSVVMVIRPVVVIEVPSWSSMVTESGMVRLDLASWPGDPGRSGAAEALSRVDWVSDLAIGENEHGAYLALFAVPPVRWVMSGDAGFGIGAGGELTGVRYEGNRFGEVASDSADSSRSENREPDAQWITTPVVQG</sequence>
<dbReference type="AlphaFoldDB" id="A0A419I5Y2"/>
<feature type="region of interest" description="Disordered" evidence="1">
    <location>
        <begin position="213"/>
        <end position="239"/>
    </location>
</feature>
<name>A0A419I5Y2_9PSEU</name>
<comment type="caution">
    <text evidence="2">The sequence shown here is derived from an EMBL/GenBank/DDBJ whole genome shotgun (WGS) entry which is preliminary data.</text>
</comment>
<evidence type="ECO:0000313" key="3">
    <source>
        <dbReference type="Proteomes" id="UP000285112"/>
    </source>
</evidence>
<evidence type="ECO:0000256" key="1">
    <source>
        <dbReference type="SAM" id="MobiDB-lite"/>
    </source>
</evidence>
<evidence type="ECO:0000313" key="2">
    <source>
        <dbReference type="EMBL" id="RJQ86205.1"/>
    </source>
</evidence>
<protein>
    <submittedName>
        <fullName evidence="2">Uncharacterized protein</fullName>
    </submittedName>
</protein>